<dbReference type="Proteomes" id="UP000281647">
    <property type="component" value="Unassembled WGS sequence"/>
</dbReference>
<gene>
    <name evidence="2" type="ORF">EET67_06735</name>
</gene>
<proteinExistence type="predicted"/>
<dbReference type="AlphaFoldDB" id="A0A432V866"/>
<keyword evidence="1" id="KW-1133">Transmembrane helix</keyword>
<dbReference type="EMBL" id="RKST01000006">
    <property type="protein sequence ID" value="RUM98330.1"/>
    <property type="molecule type" value="Genomic_DNA"/>
</dbReference>
<comment type="caution">
    <text evidence="2">The sequence shown here is derived from an EMBL/GenBank/DDBJ whole genome shotgun (WGS) entry which is preliminary data.</text>
</comment>
<keyword evidence="1" id="KW-0812">Transmembrane</keyword>
<dbReference type="RefSeq" id="WP_128626183.1">
    <property type="nucleotide sequence ID" value="NZ_RKST01000006.1"/>
</dbReference>
<organism evidence="2 3">
    <name type="scientific">Borborobacter arsenicus</name>
    <dbReference type="NCBI Taxonomy" id="1851146"/>
    <lineage>
        <taxon>Bacteria</taxon>
        <taxon>Pseudomonadati</taxon>
        <taxon>Pseudomonadota</taxon>
        <taxon>Alphaproteobacteria</taxon>
        <taxon>Hyphomicrobiales</taxon>
        <taxon>Phyllobacteriaceae</taxon>
        <taxon>Borborobacter</taxon>
    </lineage>
</organism>
<feature type="transmembrane region" description="Helical" evidence="1">
    <location>
        <begin position="30"/>
        <end position="52"/>
    </location>
</feature>
<keyword evidence="1" id="KW-0472">Membrane</keyword>
<reference evidence="2 3" key="1">
    <citation type="submission" date="2018-11" db="EMBL/GenBank/DDBJ databases">
        <title>Pseudaminobacter arsenicus sp. nov., an arsenic-resistant bacterium isolated from arsenic-rich aquifers.</title>
        <authorList>
            <person name="Mu Y."/>
        </authorList>
    </citation>
    <scope>NUCLEOTIDE SEQUENCE [LARGE SCALE GENOMIC DNA]</scope>
    <source>
        <strain evidence="2 3">CB3</strain>
    </source>
</reference>
<evidence type="ECO:0000313" key="3">
    <source>
        <dbReference type="Proteomes" id="UP000281647"/>
    </source>
</evidence>
<evidence type="ECO:0000313" key="2">
    <source>
        <dbReference type="EMBL" id="RUM98330.1"/>
    </source>
</evidence>
<keyword evidence="3" id="KW-1185">Reference proteome</keyword>
<accession>A0A432V866</accession>
<evidence type="ECO:0000256" key="1">
    <source>
        <dbReference type="SAM" id="Phobius"/>
    </source>
</evidence>
<protein>
    <submittedName>
        <fullName evidence="2">Uncharacterized protein</fullName>
    </submittedName>
</protein>
<name>A0A432V866_9HYPH</name>
<sequence length="371" mass="41798">MHFATLVSSLAKLWLKGAESLWITTRERALAFLVALTLAIGVLAAFETTGAFEALKLSKPLRPFPEWQAPEWVYIPWKIARSFQEEADIVLLLGGSTSRELTPSDDYVSSELSNRCGRAIRFINGGSSDQTLAEAWAITEAMPKGRLASVVVGVNYLRFEESMEDVARRANSSRMPFGIPAEVRHLLSENGINVGYSFPPLRWTGWLVNNLTKLTWGHTSAESIDSGIYTDPFEGYSNRYHYPPKPIEAKVRIVDQMISERLSLLESNHSDGGYMWSSFANLMTNGGSNVLFLVLPESSSLIPFRKRSEKYLQKTLGELESSRGRVLDWRIRPELNEQDFFDQQHLLRSGREKLSGELLKLFSETIPNCGR</sequence>